<keyword evidence="9" id="KW-0460">Magnesium</keyword>
<dbReference type="InterPro" id="IPR006084">
    <property type="entry name" value="XPG/Rad2"/>
</dbReference>
<name>A0AA85JR05_TRIRE</name>
<dbReference type="PRINTS" id="PR00853">
    <property type="entry name" value="XPGRADSUPER"/>
</dbReference>
<reference evidence="16 17" key="2">
    <citation type="submission" date="2023-11" db="UniProtKB">
        <authorList>
            <consortium name="WormBaseParasite"/>
        </authorList>
    </citation>
    <scope>IDENTIFICATION</scope>
</reference>
<dbReference type="GO" id="GO:0006289">
    <property type="term" value="P:nucleotide-excision repair"/>
    <property type="evidence" value="ECO:0007669"/>
    <property type="project" value="InterPro"/>
</dbReference>
<dbReference type="SMART" id="SM00485">
    <property type="entry name" value="XPGN"/>
    <property type="match status" value="1"/>
</dbReference>
<evidence type="ECO:0000256" key="5">
    <source>
        <dbReference type="ARBA" id="ARBA00022723"/>
    </source>
</evidence>
<dbReference type="InterPro" id="IPR006086">
    <property type="entry name" value="XPG-I_dom"/>
</dbReference>
<dbReference type="SUPFAM" id="SSF47807">
    <property type="entry name" value="5' to 3' exonuclease, C-terminal subdomain"/>
    <property type="match status" value="1"/>
</dbReference>
<feature type="domain" description="XPG N-terminal" evidence="14">
    <location>
        <begin position="1"/>
        <end position="95"/>
    </location>
</feature>
<keyword evidence="8" id="KW-0378">Hydrolase</keyword>
<evidence type="ECO:0000259" key="13">
    <source>
        <dbReference type="SMART" id="SM00484"/>
    </source>
</evidence>
<evidence type="ECO:0008006" key="18">
    <source>
        <dbReference type="Google" id="ProtNLM"/>
    </source>
</evidence>
<feature type="compositionally biased region" description="Basic residues" evidence="12">
    <location>
        <begin position="1045"/>
        <end position="1056"/>
    </location>
</feature>
<feature type="region of interest" description="Disordered" evidence="12">
    <location>
        <begin position="588"/>
        <end position="619"/>
    </location>
</feature>
<dbReference type="InterPro" id="IPR029060">
    <property type="entry name" value="PIN-like_dom_sf"/>
</dbReference>
<keyword evidence="5" id="KW-0479">Metal-binding</keyword>
<sequence>MGVPGLWRLLEPAREPIDLQQLSGKIVAIDMNIWLHQAVKSRGASGGPRNYLAIFFRRLCKLLFFGIRPVFVFDGDTPALKRATIHTRRQLRNSAEAKAEKAQKHLLRRLLRRVAESEVGSSNVSTNGTQPPENLAKEELLRRLKQQSNFLQAMEDAEIFSAPSNQSISSDNKGSGIMLSENAGLEYDELARDFLDGFYSSDRKLSGMDLNSDAFCSLPLPAQLRVVQLAREILDTSSCRRDLIQRNNEASFDPETFSDVQTKRLLLRRRLAERQQELSDNLTKQEAVQQVLQLDNSMIKNILKNQSLCSALSTESTETIATAMRIQSQDVGHAILLKQSPLKKSNSLSKLPSSTTFDLEKLIALNPIELNASINNEEVECTKEASSLDASLDGTKDLKKVSNVELPSNDVCSPKQLQIPVNEQNIIEESITDSKCYSFDEQSTISESLNKKQMEDESEKEANISDNFNKVDQTIIINNNNSSENVLVVSASQDSFSLETEKLPIKPESPVFESLLCDHNNIRRDESNLNSNLSQQIHEVDDVKDFEDTQQNNEMNSDEDDDDDDFIEVETHEHVDLSNISSESTILQKYSTDKSSSHEESESTYTHEESESFDKETVEDSNIKEYISSSDLEDDDLIVDDNMLREKADRLTRQAQSTTTRCISEAQDLLRLFGFPFVVSPEEAEAQCVALQRYGLVDLVASDDSDVWPFGVRLVCRHLFGTGDDKKRRTNPSLYKLDEVKRKLGLTVENILRLTLLCGSDYTHGIDQVGPVTAIEILSEFGEVDDSLNTEMNNWLHGKCKPSEELLQNILKPLEQFTNWWQANRSQDSLQSKKIVKVPESSPVRRRWINLKPSPGFPDGRIARAYLYPNVKTDIPPFEWELPRVPLLVKHVNASLGWSAEKTEALLASVLKHRQTMEFGNPEKILSSKPLITNFFPVKDKMCKNSETNGDNVDASELDEVSMPSKRVRRAANRLRTKKADNQSPCKSSITLPSCSTSIKDKDNSLSELPKPRKSKRKQTAKNLPEKEEEAKEELSQVKSISNKKCTKKSQKKSQRRVVERVCLSEEDD</sequence>
<keyword evidence="7" id="KW-0227">DNA damage</keyword>
<feature type="compositionally biased region" description="Basic and acidic residues" evidence="12">
    <location>
        <begin position="1024"/>
        <end position="1036"/>
    </location>
</feature>
<dbReference type="WBParaSite" id="TREG1_35560.3">
    <property type="protein sequence ID" value="TREG1_35560.3"/>
    <property type="gene ID" value="TREG1_35560"/>
</dbReference>
<evidence type="ECO:0000313" key="16">
    <source>
        <dbReference type="WBParaSite" id="TREG1_35560.3"/>
    </source>
</evidence>
<dbReference type="PROSITE" id="PS00841">
    <property type="entry name" value="XPG_1"/>
    <property type="match status" value="1"/>
</dbReference>
<dbReference type="InterPro" id="IPR008918">
    <property type="entry name" value="HhH2"/>
</dbReference>
<keyword evidence="6" id="KW-0255">Endonuclease</keyword>
<evidence type="ECO:0000313" key="17">
    <source>
        <dbReference type="WBParaSite" id="TREG1_35560.4"/>
    </source>
</evidence>
<dbReference type="SMART" id="SM00279">
    <property type="entry name" value="HhH2"/>
    <property type="match status" value="1"/>
</dbReference>
<comment type="similarity">
    <text evidence="3">Belongs to the XPG/RAD2 endonuclease family. XPG subfamily.</text>
</comment>
<evidence type="ECO:0000259" key="14">
    <source>
        <dbReference type="SMART" id="SM00485"/>
    </source>
</evidence>
<evidence type="ECO:0000256" key="1">
    <source>
        <dbReference type="ARBA" id="ARBA00001946"/>
    </source>
</evidence>
<feature type="compositionally biased region" description="Basic and acidic residues" evidence="12">
    <location>
        <begin position="1057"/>
        <end position="1069"/>
    </location>
</feature>
<evidence type="ECO:0000256" key="2">
    <source>
        <dbReference type="ARBA" id="ARBA00004123"/>
    </source>
</evidence>
<dbReference type="PRINTS" id="PR00066">
    <property type="entry name" value="XRODRMPGMNTG"/>
</dbReference>
<dbReference type="InterPro" id="IPR036279">
    <property type="entry name" value="5-3_exonuclease_C_sf"/>
</dbReference>
<keyword evidence="11" id="KW-0539">Nucleus</keyword>
<evidence type="ECO:0000256" key="4">
    <source>
        <dbReference type="ARBA" id="ARBA00022722"/>
    </source>
</evidence>
<dbReference type="GO" id="GO:0004520">
    <property type="term" value="F:DNA endonuclease activity"/>
    <property type="evidence" value="ECO:0007669"/>
    <property type="project" value="TreeGrafter"/>
</dbReference>
<dbReference type="Pfam" id="PF00867">
    <property type="entry name" value="XPG_I"/>
    <property type="match status" value="1"/>
</dbReference>
<dbReference type="Gene3D" id="1.10.150.20">
    <property type="entry name" value="5' to 3' exonuclease, C-terminal subdomain"/>
    <property type="match status" value="1"/>
</dbReference>
<organism evidence="15 16">
    <name type="scientific">Trichobilharzia regenti</name>
    <name type="common">Nasal bird schistosome</name>
    <dbReference type="NCBI Taxonomy" id="157069"/>
    <lineage>
        <taxon>Eukaryota</taxon>
        <taxon>Metazoa</taxon>
        <taxon>Spiralia</taxon>
        <taxon>Lophotrochozoa</taxon>
        <taxon>Platyhelminthes</taxon>
        <taxon>Trematoda</taxon>
        <taxon>Digenea</taxon>
        <taxon>Strigeidida</taxon>
        <taxon>Schistosomatoidea</taxon>
        <taxon>Schistosomatidae</taxon>
        <taxon>Trichobilharzia</taxon>
    </lineage>
</organism>
<dbReference type="PANTHER" id="PTHR16171">
    <property type="entry name" value="DNA REPAIR PROTEIN COMPLEMENTING XP-G CELLS-RELATED"/>
    <property type="match status" value="1"/>
</dbReference>
<dbReference type="PANTHER" id="PTHR16171:SF7">
    <property type="entry name" value="DNA REPAIR PROTEIN RAD2"/>
    <property type="match status" value="1"/>
</dbReference>
<dbReference type="WBParaSite" id="TREG1_35560.4">
    <property type="protein sequence ID" value="TREG1_35560.4"/>
    <property type="gene ID" value="TREG1_35560"/>
</dbReference>
<feature type="region of interest" description="Disordered" evidence="12">
    <location>
        <begin position="947"/>
        <end position="1069"/>
    </location>
</feature>
<evidence type="ECO:0000256" key="10">
    <source>
        <dbReference type="ARBA" id="ARBA00023204"/>
    </source>
</evidence>
<dbReference type="InterPro" id="IPR001044">
    <property type="entry name" value="XPG/Rad2_eukaryotes"/>
</dbReference>
<feature type="compositionally biased region" description="Basic and acidic residues" evidence="12">
    <location>
        <begin position="591"/>
        <end position="619"/>
    </location>
</feature>
<protein>
    <recommendedName>
        <fullName evidence="18">XPGI domain-containing protein</fullName>
    </recommendedName>
</protein>
<evidence type="ECO:0000256" key="8">
    <source>
        <dbReference type="ARBA" id="ARBA00022801"/>
    </source>
</evidence>
<dbReference type="SMART" id="SM00484">
    <property type="entry name" value="XPGI"/>
    <property type="match status" value="1"/>
</dbReference>
<evidence type="ECO:0000256" key="9">
    <source>
        <dbReference type="ARBA" id="ARBA00022842"/>
    </source>
</evidence>
<evidence type="ECO:0000256" key="7">
    <source>
        <dbReference type="ARBA" id="ARBA00022763"/>
    </source>
</evidence>
<dbReference type="InterPro" id="IPR019974">
    <property type="entry name" value="XPG_CS"/>
</dbReference>
<dbReference type="Pfam" id="PF00752">
    <property type="entry name" value="XPG_N"/>
    <property type="match status" value="1"/>
</dbReference>
<dbReference type="GO" id="GO:0016788">
    <property type="term" value="F:hydrolase activity, acting on ester bonds"/>
    <property type="evidence" value="ECO:0007669"/>
    <property type="project" value="InterPro"/>
</dbReference>
<dbReference type="CDD" id="cd09868">
    <property type="entry name" value="PIN_XPG_RAD2"/>
    <property type="match status" value="1"/>
</dbReference>
<comment type="subcellular location">
    <subcellularLocation>
        <location evidence="2">Nucleus</location>
    </subcellularLocation>
</comment>
<feature type="domain" description="XPG-I" evidence="13">
    <location>
        <begin position="671"/>
        <end position="746"/>
    </location>
</feature>
<evidence type="ECO:0000256" key="6">
    <source>
        <dbReference type="ARBA" id="ARBA00022759"/>
    </source>
</evidence>
<dbReference type="Proteomes" id="UP000050795">
    <property type="component" value="Unassembled WGS sequence"/>
</dbReference>
<keyword evidence="4" id="KW-0540">Nuclease</keyword>
<evidence type="ECO:0000313" key="15">
    <source>
        <dbReference type="Proteomes" id="UP000050795"/>
    </source>
</evidence>
<dbReference type="GO" id="GO:0005634">
    <property type="term" value="C:nucleus"/>
    <property type="evidence" value="ECO:0007669"/>
    <property type="project" value="UniProtKB-SubCell"/>
</dbReference>
<comment type="cofactor">
    <cofactor evidence="1">
        <name>Mg(2+)</name>
        <dbReference type="ChEBI" id="CHEBI:18420"/>
    </cofactor>
</comment>
<evidence type="ECO:0000256" key="11">
    <source>
        <dbReference type="ARBA" id="ARBA00023242"/>
    </source>
</evidence>
<dbReference type="GO" id="GO:0046872">
    <property type="term" value="F:metal ion binding"/>
    <property type="evidence" value="ECO:0007669"/>
    <property type="project" value="UniProtKB-KW"/>
</dbReference>
<accession>A0AA85JR05</accession>
<feature type="compositionally biased region" description="Basic residues" evidence="12">
    <location>
        <begin position="966"/>
        <end position="977"/>
    </location>
</feature>
<keyword evidence="10" id="KW-0234">DNA repair</keyword>
<reference evidence="15" key="1">
    <citation type="submission" date="2022-06" db="EMBL/GenBank/DDBJ databases">
        <authorList>
            <person name="Berger JAMES D."/>
            <person name="Berger JAMES D."/>
        </authorList>
    </citation>
    <scope>NUCLEOTIDE SEQUENCE [LARGE SCALE GENOMIC DNA]</scope>
</reference>
<feature type="compositionally biased region" description="Polar residues" evidence="12">
    <location>
        <begin position="982"/>
        <end position="998"/>
    </location>
</feature>
<dbReference type="InterPro" id="IPR006085">
    <property type="entry name" value="XPG_DNA_repair_N"/>
</dbReference>
<evidence type="ECO:0000256" key="3">
    <source>
        <dbReference type="ARBA" id="ARBA00005283"/>
    </source>
</evidence>
<dbReference type="AlphaFoldDB" id="A0AA85JR05"/>
<evidence type="ECO:0000256" key="12">
    <source>
        <dbReference type="SAM" id="MobiDB-lite"/>
    </source>
</evidence>
<dbReference type="SUPFAM" id="SSF88723">
    <property type="entry name" value="PIN domain-like"/>
    <property type="match status" value="1"/>
</dbReference>
<keyword evidence="15" id="KW-1185">Reference proteome</keyword>
<dbReference type="Gene3D" id="3.40.50.1010">
    <property type="entry name" value="5'-nuclease"/>
    <property type="match status" value="2"/>
</dbReference>
<dbReference type="GO" id="GO:0003697">
    <property type="term" value="F:single-stranded DNA binding"/>
    <property type="evidence" value="ECO:0007669"/>
    <property type="project" value="InterPro"/>
</dbReference>
<proteinExistence type="inferred from homology"/>